<feature type="transmembrane region" description="Helical" evidence="8">
    <location>
        <begin position="195"/>
        <end position="215"/>
    </location>
</feature>
<dbReference type="Gene3D" id="1.10.287.630">
    <property type="entry name" value="Helix hairpin bin"/>
    <property type="match status" value="1"/>
</dbReference>
<organism evidence="10 11">
    <name type="scientific">Chlorella sorokiniana</name>
    <name type="common">Freshwater green alga</name>
    <dbReference type="NCBI Taxonomy" id="3076"/>
    <lineage>
        <taxon>Eukaryota</taxon>
        <taxon>Viridiplantae</taxon>
        <taxon>Chlorophyta</taxon>
        <taxon>core chlorophytes</taxon>
        <taxon>Trebouxiophyceae</taxon>
        <taxon>Chlorellales</taxon>
        <taxon>Chlorellaceae</taxon>
        <taxon>Chlorella clade</taxon>
        <taxon>Chlorella</taxon>
    </lineage>
</organism>
<dbReference type="SUPFAM" id="SSF51206">
    <property type="entry name" value="cAMP-binding domain-like"/>
    <property type="match status" value="1"/>
</dbReference>
<protein>
    <submittedName>
        <fullName evidence="10">Vacuolar amino acid transporter 1</fullName>
    </submittedName>
</protein>
<evidence type="ECO:0000313" key="10">
    <source>
        <dbReference type="EMBL" id="PRW44484.1"/>
    </source>
</evidence>
<keyword evidence="4 8" id="KW-1133">Transmembrane helix</keyword>
<feature type="transmembrane region" description="Helical" evidence="8">
    <location>
        <begin position="393"/>
        <end position="415"/>
    </location>
</feature>
<evidence type="ECO:0000256" key="5">
    <source>
        <dbReference type="ARBA" id="ARBA00023136"/>
    </source>
</evidence>
<feature type="transmembrane region" description="Helical" evidence="8">
    <location>
        <begin position="770"/>
        <end position="800"/>
    </location>
</feature>
<dbReference type="GO" id="GO:0005249">
    <property type="term" value="F:voltage-gated potassium channel activity"/>
    <property type="evidence" value="ECO:0007669"/>
    <property type="project" value="TreeGrafter"/>
</dbReference>
<feature type="transmembrane region" description="Helical" evidence="8">
    <location>
        <begin position="130"/>
        <end position="151"/>
    </location>
</feature>
<keyword evidence="2 8" id="KW-0812">Transmembrane</keyword>
<comment type="subcellular location">
    <subcellularLocation>
        <location evidence="1">Membrane</location>
    </subcellularLocation>
</comment>
<feature type="transmembrane region" description="Helical" evidence="8">
    <location>
        <begin position="235"/>
        <end position="257"/>
    </location>
</feature>
<feature type="transmembrane region" description="Helical" evidence="8">
    <location>
        <begin position="738"/>
        <end position="758"/>
    </location>
</feature>
<feature type="transmembrane region" description="Helical" evidence="8">
    <location>
        <begin position="171"/>
        <end position="188"/>
    </location>
</feature>
<sequence length="1093" mass="118380">MEETVLRRTGSHLRLPLLGPTGSGDLDELPTTVDRADSSPGPPSPAAVGASLRQTVFNVANIYVGLGLLTMPFATAKGGWAALLALALLVPLFAFSGQLICSAFDLMPPGSRKTFPELGRAAAGRGGMRAVFLFCSLELFGATIMLLMVAWQQLELLLPAAGLGPLTPMHLAASLTTVSLLPLLFIELRRLGPLSGAGVAATGLVLVMVLALLGLDPHREAMPQQPPPGRHLFSAGVLQSVGIFALSCSAHSTLPALRSSMRKPSQFSTALSLAFGAMLFAYCGLASAGYWYWGDAASPLVTADLANNSFYAGRTVRVDKLLALLVLVSCATKYPGLNMILQDMLVPLLPFARDAAGNFRPPLHWVTHALRIALFALGTLLALSAYRVLGSALSLLGGLCSITCSLVLPTAFYLRLSWGRLAWPGRAGLLAMLALGLLLETTRAWTDTPLEASLQATASVLEERLAAGASCYESGPLPPTLLRPFAADDGTAAVAAACAQRSLDGLRRQAAAQRKPWYMLAPSSLARTLWDTAAILLIWVLLFTVPLTMAFYVQCGCRGRAVEGLPPSAYEGASRDVGFVFTISALTATFFAVDIILNFLTGYYTDEQQRRVEYSFRRIAKRYATTYLLTDVLACVPFGCIMVTANSSLNYYNAGELFKLLRLYGMARREHGSPFLWIDRISEVRKEFTFQARRTVCFFLALLAVSHAFGCLLWIVLRAQHFPEDTWPVQLNVLYQPVVIQWLWSFFNTISGAIGIGWGPYSPVTWPEALVWLFAMLVESIMFAILTGYIFAYILAVSAVKQEYTFKMDSLLWALKERGVPPQLRNQIIDFVQSKYVGRRVAHDEEAMQELPPTIRAQVALLSCGGLLARMPLFAQHPAVLEEVAPLMQRWVALPGQVIVQQGHVLQSIWFVRRGYVDLSVAASPGEPGVETGGAEEGAGSRLVDTLGPGDFFADRAMLPEPKAAAKQLGRGLREQLLAGSWWRAPFTATALTHCELFMLPAEEWRRVLQNHADLAAELEAEAARFVARVDSALPGGGSGKGSPAPVDDVGAADDRAASLRLGRIDRSMTRPRGQHSLVLPAGSLRHINISKD</sequence>
<reference evidence="10 11" key="1">
    <citation type="journal article" date="2018" name="Plant J.">
        <title>Genome sequences of Chlorella sorokiniana UTEX 1602 and Micractinium conductrix SAG 241.80: implications to maltose excretion by a green alga.</title>
        <authorList>
            <person name="Arriola M.B."/>
            <person name="Velmurugan N."/>
            <person name="Zhang Y."/>
            <person name="Plunkett M.H."/>
            <person name="Hondzo H."/>
            <person name="Barney B.M."/>
        </authorList>
    </citation>
    <scope>NUCLEOTIDE SEQUENCE [LARGE SCALE GENOMIC DNA]</scope>
    <source>
        <strain evidence="11">UTEX 1602</strain>
    </source>
</reference>
<dbReference type="InterPro" id="IPR000595">
    <property type="entry name" value="cNMP-bd_dom"/>
</dbReference>
<dbReference type="Gene3D" id="2.60.120.10">
    <property type="entry name" value="Jelly Rolls"/>
    <property type="match status" value="1"/>
</dbReference>
<name>A0A2P6TK68_CHLSO</name>
<dbReference type="PANTHER" id="PTHR45689">
    <property type="entry name" value="I[[H]] CHANNEL, ISOFORM E"/>
    <property type="match status" value="1"/>
</dbReference>
<dbReference type="GO" id="GO:0006865">
    <property type="term" value="P:amino acid transport"/>
    <property type="evidence" value="ECO:0007669"/>
    <property type="project" value="UniProtKB-KW"/>
</dbReference>
<dbReference type="GO" id="GO:0003254">
    <property type="term" value="P:regulation of membrane depolarization"/>
    <property type="evidence" value="ECO:0007669"/>
    <property type="project" value="TreeGrafter"/>
</dbReference>
<feature type="coiled-coil region" evidence="6">
    <location>
        <begin position="1002"/>
        <end position="1029"/>
    </location>
</feature>
<evidence type="ECO:0000256" key="4">
    <source>
        <dbReference type="ARBA" id="ARBA00022989"/>
    </source>
</evidence>
<dbReference type="SUPFAM" id="SSF81324">
    <property type="entry name" value="Voltage-gated potassium channels"/>
    <property type="match status" value="1"/>
</dbReference>
<dbReference type="GO" id="GO:0035725">
    <property type="term" value="P:sodium ion transmembrane transport"/>
    <property type="evidence" value="ECO:0007669"/>
    <property type="project" value="TreeGrafter"/>
</dbReference>
<gene>
    <name evidence="10" type="ORF">C2E21_6793</name>
</gene>
<proteinExistence type="predicted"/>
<feature type="transmembrane region" description="Helical" evidence="8">
    <location>
        <begin position="529"/>
        <end position="553"/>
    </location>
</feature>
<keyword evidence="11" id="KW-1185">Reference proteome</keyword>
<comment type="caution">
    <text evidence="10">The sequence shown here is derived from an EMBL/GenBank/DDBJ whole genome shotgun (WGS) entry which is preliminary data.</text>
</comment>
<dbReference type="InterPro" id="IPR014710">
    <property type="entry name" value="RmlC-like_jellyroll"/>
</dbReference>
<evidence type="ECO:0000256" key="7">
    <source>
        <dbReference type="SAM" id="MobiDB-lite"/>
    </source>
</evidence>
<feature type="transmembrane region" description="Helical" evidence="8">
    <location>
        <begin position="625"/>
        <end position="645"/>
    </location>
</feature>
<feature type="transmembrane region" description="Helical" evidence="8">
    <location>
        <begin position="368"/>
        <end position="386"/>
    </location>
</feature>
<evidence type="ECO:0000256" key="1">
    <source>
        <dbReference type="ARBA" id="ARBA00004370"/>
    </source>
</evidence>
<dbReference type="Pfam" id="PF01490">
    <property type="entry name" value="Aa_trans"/>
    <property type="match status" value="1"/>
</dbReference>
<dbReference type="PROSITE" id="PS50042">
    <property type="entry name" value="CNMP_BINDING_3"/>
    <property type="match status" value="1"/>
</dbReference>
<dbReference type="Proteomes" id="UP000239899">
    <property type="component" value="Unassembled WGS sequence"/>
</dbReference>
<feature type="transmembrane region" description="Helical" evidence="8">
    <location>
        <begin position="698"/>
        <end position="717"/>
    </location>
</feature>
<feature type="domain" description="Cyclic nucleotide-binding" evidence="9">
    <location>
        <begin position="895"/>
        <end position="959"/>
    </location>
</feature>
<dbReference type="CDD" id="cd00038">
    <property type="entry name" value="CAP_ED"/>
    <property type="match status" value="1"/>
</dbReference>
<evidence type="ECO:0000259" key="9">
    <source>
        <dbReference type="PROSITE" id="PS50042"/>
    </source>
</evidence>
<evidence type="ECO:0000313" key="11">
    <source>
        <dbReference type="Proteomes" id="UP000239899"/>
    </source>
</evidence>
<dbReference type="PANTHER" id="PTHR45689:SF5">
    <property type="entry name" value="I[[H]] CHANNEL, ISOFORM E"/>
    <property type="match status" value="1"/>
</dbReference>
<dbReference type="GO" id="GO:0098855">
    <property type="term" value="C:HCN channel complex"/>
    <property type="evidence" value="ECO:0007669"/>
    <property type="project" value="TreeGrafter"/>
</dbReference>
<keyword evidence="3" id="KW-0813">Transport</keyword>
<dbReference type="InterPro" id="IPR013057">
    <property type="entry name" value="AA_transpt_TM"/>
</dbReference>
<feature type="transmembrane region" description="Helical" evidence="8">
    <location>
        <begin position="577"/>
        <end position="604"/>
    </location>
</feature>
<dbReference type="AlphaFoldDB" id="A0A2P6TK68"/>
<evidence type="ECO:0000256" key="2">
    <source>
        <dbReference type="ARBA" id="ARBA00022692"/>
    </source>
</evidence>
<dbReference type="InterPro" id="IPR051413">
    <property type="entry name" value="K/Na_HCN_channel"/>
</dbReference>
<dbReference type="OrthoDB" id="655540at2759"/>
<keyword evidence="6" id="KW-0175">Coiled coil</keyword>
<evidence type="ECO:0000256" key="8">
    <source>
        <dbReference type="SAM" id="Phobius"/>
    </source>
</evidence>
<feature type="transmembrane region" description="Helical" evidence="8">
    <location>
        <begin position="80"/>
        <end position="104"/>
    </location>
</feature>
<accession>A0A2P6TK68</accession>
<feature type="transmembrane region" description="Helical" evidence="8">
    <location>
        <begin position="269"/>
        <end position="293"/>
    </location>
</feature>
<feature type="transmembrane region" description="Helical" evidence="8">
    <location>
        <begin position="56"/>
        <end position="74"/>
    </location>
</feature>
<feature type="region of interest" description="Disordered" evidence="7">
    <location>
        <begin position="1"/>
        <end position="47"/>
    </location>
</feature>
<dbReference type="Gene3D" id="1.10.287.70">
    <property type="match status" value="1"/>
</dbReference>
<dbReference type="InterPro" id="IPR018490">
    <property type="entry name" value="cNMP-bd_dom_sf"/>
</dbReference>
<dbReference type="SMART" id="SM00100">
    <property type="entry name" value="cNMP"/>
    <property type="match status" value="1"/>
</dbReference>
<evidence type="ECO:0000256" key="3">
    <source>
        <dbReference type="ARBA" id="ARBA00022970"/>
    </source>
</evidence>
<dbReference type="EMBL" id="LHPG02000013">
    <property type="protein sequence ID" value="PRW44484.1"/>
    <property type="molecule type" value="Genomic_DNA"/>
</dbReference>
<feature type="transmembrane region" description="Helical" evidence="8">
    <location>
        <begin position="421"/>
        <end position="439"/>
    </location>
</feature>
<keyword evidence="5 8" id="KW-0472">Membrane</keyword>
<keyword evidence="3" id="KW-0029">Amino-acid transport</keyword>
<evidence type="ECO:0000256" key="6">
    <source>
        <dbReference type="SAM" id="Coils"/>
    </source>
</evidence>